<evidence type="ECO:0000313" key="1">
    <source>
        <dbReference type="EMBL" id="MEC4718218.1"/>
    </source>
</evidence>
<dbReference type="Proteomes" id="UP001352263">
    <property type="component" value="Unassembled WGS sequence"/>
</dbReference>
<dbReference type="RefSeq" id="WP_326504971.1">
    <property type="nucleotide sequence ID" value="NZ_JAWIIV010000002.1"/>
</dbReference>
<reference evidence="1 2" key="1">
    <citation type="submission" date="2023-10" db="EMBL/GenBank/DDBJ databases">
        <title>Noviherbaspirillum sp. CPCC 100848 genome assembly.</title>
        <authorList>
            <person name="Li X.Y."/>
            <person name="Fang X.M."/>
        </authorList>
    </citation>
    <scope>NUCLEOTIDE SEQUENCE [LARGE SCALE GENOMIC DNA]</scope>
    <source>
        <strain evidence="1 2">CPCC 100848</strain>
    </source>
</reference>
<comment type="caution">
    <text evidence="1">The sequence shown here is derived from an EMBL/GenBank/DDBJ whole genome shotgun (WGS) entry which is preliminary data.</text>
</comment>
<sequence>MNLALVTSNQKDLADNDGMAEQNIGQAGDQAGVSATLRRVIDRSPTRYKLNLLAILWPPVMTVLECVTRRAYEIGTPKEAEEIVSRALVAGLRAADAVIDYTAPSWPMRNVDAFMTGVKEYANGRNVFPCHAAMLTCDSLPACRSVPAIDADTEMIGSGSAPKRPTGPCAE</sequence>
<gene>
    <name evidence="1" type="ORF">RY831_03595</name>
</gene>
<accession>A0ABU6J446</accession>
<protein>
    <submittedName>
        <fullName evidence="1">Uncharacterized protein</fullName>
    </submittedName>
</protein>
<organism evidence="1 2">
    <name type="scientific">Noviherbaspirillum album</name>
    <dbReference type="NCBI Taxonomy" id="3080276"/>
    <lineage>
        <taxon>Bacteria</taxon>
        <taxon>Pseudomonadati</taxon>
        <taxon>Pseudomonadota</taxon>
        <taxon>Betaproteobacteria</taxon>
        <taxon>Burkholderiales</taxon>
        <taxon>Oxalobacteraceae</taxon>
        <taxon>Noviherbaspirillum</taxon>
    </lineage>
</organism>
<keyword evidence="2" id="KW-1185">Reference proteome</keyword>
<dbReference type="EMBL" id="JAWIIV010000002">
    <property type="protein sequence ID" value="MEC4718218.1"/>
    <property type="molecule type" value="Genomic_DNA"/>
</dbReference>
<proteinExistence type="predicted"/>
<evidence type="ECO:0000313" key="2">
    <source>
        <dbReference type="Proteomes" id="UP001352263"/>
    </source>
</evidence>
<name>A0ABU6J446_9BURK</name>